<dbReference type="AlphaFoldDB" id="A0A5U8JDL6"/>
<organism evidence="8">
    <name type="scientific">Salmonella enterica subsp. enterica serovar Panama</name>
    <dbReference type="NCBI Taxonomy" id="29472"/>
    <lineage>
        <taxon>Bacteria</taxon>
        <taxon>Pseudomonadati</taxon>
        <taxon>Pseudomonadota</taxon>
        <taxon>Gammaproteobacteria</taxon>
        <taxon>Enterobacterales</taxon>
        <taxon>Enterobacteriaceae</taxon>
        <taxon>Salmonella</taxon>
    </lineage>
</organism>
<evidence type="ECO:0000256" key="4">
    <source>
        <dbReference type="ARBA" id="ARBA00023136"/>
    </source>
</evidence>
<keyword evidence="6" id="KW-0732">Signal</keyword>
<gene>
    <name evidence="8" type="ORF">DOI44_22055</name>
</gene>
<evidence type="ECO:0000256" key="2">
    <source>
        <dbReference type="ARBA" id="ARBA00022692"/>
    </source>
</evidence>
<dbReference type="PROSITE" id="PS52015">
    <property type="entry name" value="TONB_CTD"/>
    <property type="match status" value="1"/>
</dbReference>
<dbReference type="Pfam" id="PF03544">
    <property type="entry name" value="TonB_C"/>
    <property type="match status" value="1"/>
</dbReference>
<proteinExistence type="inferred from homology"/>
<evidence type="ECO:0000256" key="5">
    <source>
        <dbReference type="RuleBase" id="RU362123"/>
    </source>
</evidence>
<evidence type="ECO:0000256" key="6">
    <source>
        <dbReference type="SAM" id="SignalP"/>
    </source>
</evidence>
<dbReference type="GO" id="GO:0005886">
    <property type="term" value="C:plasma membrane"/>
    <property type="evidence" value="ECO:0007669"/>
    <property type="project" value="UniProtKB-SubCell"/>
</dbReference>
<feature type="chain" id="PRO_5024793788" description="Protein TonB" evidence="6">
    <location>
        <begin position="26"/>
        <end position="118"/>
    </location>
</feature>
<name>A0A5U8JDL6_SALET</name>
<feature type="signal peptide" evidence="6">
    <location>
        <begin position="1"/>
        <end position="25"/>
    </location>
</feature>
<keyword evidence="5" id="KW-0813">Transport</keyword>
<dbReference type="InterPro" id="IPR037682">
    <property type="entry name" value="TonB_C"/>
</dbReference>
<dbReference type="NCBIfam" id="TIGR01352">
    <property type="entry name" value="tonB_Cterm"/>
    <property type="match status" value="1"/>
</dbReference>
<dbReference type="Proteomes" id="UP000839597">
    <property type="component" value="Unassembled WGS sequence"/>
</dbReference>
<comment type="similarity">
    <text evidence="5">Belongs to the TonB family.</text>
</comment>
<feature type="domain" description="TonB C-terminal" evidence="7">
    <location>
        <begin position="24"/>
        <end position="118"/>
    </location>
</feature>
<keyword evidence="2" id="KW-0812">Transmembrane</keyword>
<dbReference type="GO" id="GO:0031992">
    <property type="term" value="F:energy transducer activity"/>
    <property type="evidence" value="ECO:0007669"/>
    <property type="project" value="InterPro"/>
</dbReference>
<dbReference type="GO" id="GO:0015031">
    <property type="term" value="P:protein transport"/>
    <property type="evidence" value="ECO:0007669"/>
    <property type="project" value="UniProtKB-UniRule"/>
</dbReference>
<dbReference type="GO" id="GO:0030288">
    <property type="term" value="C:outer membrane-bounded periplasmic space"/>
    <property type="evidence" value="ECO:0007669"/>
    <property type="project" value="InterPro"/>
</dbReference>
<dbReference type="Gene3D" id="3.30.2420.10">
    <property type="entry name" value="TonB"/>
    <property type="match status" value="1"/>
</dbReference>
<evidence type="ECO:0000256" key="1">
    <source>
        <dbReference type="ARBA" id="ARBA00004167"/>
    </source>
</evidence>
<keyword evidence="3" id="KW-1133">Transmembrane helix</keyword>
<dbReference type="SUPFAM" id="SSF74653">
    <property type="entry name" value="TolA/TonB C-terminal domain"/>
    <property type="match status" value="1"/>
</dbReference>
<keyword evidence="5" id="KW-1003">Cell membrane</keyword>
<evidence type="ECO:0000313" key="8">
    <source>
        <dbReference type="EMBL" id="EBR8435655.1"/>
    </source>
</evidence>
<reference evidence="8" key="1">
    <citation type="submission" date="2018-06" db="EMBL/GenBank/DDBJ databases">
        <authorList>
            <person name="Ashton P.M."/>
            <person name="Dallman T."/>
            <person name="Nair S."/>
            <person name="De Pinna E."/>
            <person name="Peters T."/>
            <person name="Grant K."/>
        </authorList>
    </citation>
    <scope>NUCLEOTIDE SEQUENCE [LARGE SCALE GENOMIC DNA]</scope>
    <source>
        <strain evidence="8">449454</strain>
    </source>
</reference>
<dbReference type="GO" id="GO:0055085">
    <property type="term" value="P:transmembrane transport"/>
    <property type="evidence" value="ECO:0007669"/>
    <property type="project" value="InterPro"/>
</dbReference>
<comment type="caution">
    <text evidence="8">The sequence shown here is derived from an EMBL/GenBank/DDBJ whole genome shotgun (WGS) entry which is preliminary data.</text>
</comment>
<dbReference type="EMBL" id="AAGTPA010000032">
    <property type="protein sequence ID" value="EBR8435655.1"/>
    <property type="molecule type" value="Genomic_DNA"/>
</dbReference>
<sequence length="118" mass="13351">MRMVMKLTRVLLSFLLLTLSASSFADVSPRVIERTFPLYPVEAAAKGMDADVKIKFDVDKNGRVVNPEIISVSPNDAKGVFDSQIFHALKKWRYERGKPAKNVVTMLRFRINLPQGNQ</sequence>
<dbReference type="GO" id="GO:0015891">
    <property type="term" value="P:siderophore transport"/>
    <property type="evidence" value="ECO:0007669"/>
    <property type="project" value="InterPro"/>
</dbReference>
<comment type="function">
    <text evidence="5">Interacts with outer membrane receptor proteins that carry out high-affinity binding and energy dependent uptake into the periplasmic space of specific substrates. It could act to transduce energy from the cytoplasmic membrane to specific energy-requiring processes in the outer membrane, resulting in the release into the periplasm of ligands bound by these outer membrane proteins.</text>
</comment>
<keyword evidence="5" id="KW-0653">Protein transport</keyword>
<dbReference type="InterPro" id="IPR003538">
    <property type="entry name" value="TonB"/>
</dbReference>
<keyword evidence="4" id="KW-0472">Membrane</keyword>
<evidence type="ECO:0000256" key="3">
    <source>
        <dbReference type="ARBA" id="ARBA00022989"/>
    </source>
</evidence>
<keyword evidence="5" id="KW-0735">Signal-anchor</keyword>
<keyword evidence="5" id="KW-0997">Cell inner membrane</keyword>
<protein>
    <recommendedName>
        <fullName evidence="5">Protein TonB</fullName>
    </recommendedName>
</protein>
<evidence type="ECO:0000259" key="7">
    <source>
        <dbReference type="PROSITE" id="PS52015"/>
    </source>
</evidence>
<dbReference type="InterPro" id="IPR006260">
    <property type="entry name" value="TonB/TolA_C"/>
</dbReference>
<comment type="subcellular location">
    <subcellularLocation>
        <location evidence="5">Cell inner membrane</location>
        <topology evidence="5">Single-pass membrane protein</topology>
        <orientation evidence="5">Periplasmic side</orientation>
    </subcellularLocation>
    <subcellularLocation>
        <location evidence="1">Membrane</location>
        <topology evidence="1">Single-pass membrane protein</topology>
    </subcellularLocation>
</comment>
<dbReference type="PRINTS" id="PR01374">
    <property type="entry name" value="TONBPROTEIN"/>
</dbReference>
<accession>A0A5U8JDL6</accession>